<reference evidence="2 5" key="1">
    <citation type="submission" date="2018-09" db="EMBL/GenBank/DDBJ databases">
        <title>Roseomonas sp. nov., isolated from feces of Tibetan antelopes in the Qinghai-Tibet plateau, China.</title>
        <authorList>
            <person name="Tian Z."/>
        </authorList>
    </citation>
    <scope>NUCLEOTIDE SEQUENCE [LARGE SCALE GENOMIC DNA]</scope>
    <source>
        <strain evidence="3 4">Z23</strain>
        <strain evidence="2 5">Z24</strain>
    </source>
</reference>
<evidence type="ECO:0000313" key="4">
    <source>
        <dbReference type="Proteomes" id="UP000274097"/>
    </source>
</evidence>
<comment type="caution">
    <text evidence="2">The sequence shown here is derived from an EMBL/GenBank/DDBJ whole genome shotgun (WGS) entry which is preliminary data.</text>
</comment>
<dbReference type="EMBL" id="RFLX01000045">
    <property type="protein sequence ID" value="RMI16930.1"/>
    <property type="molecule type" value="Genomic_DNA"/>
</dbReference>
<accession>A0A3A9JCC8</accession>
<dbReference type="Proteomes" id="UP000274097">
    <property type="component" value="Unassembled WGS sequence"/>
</dbReference>
<dbReference type="AlphaFoldDB" id="A0A3A9JCC8"/>
<organism evidence="2 5">
    <name type="scientific">Teichococcus wenyumeiae</name>
    <dbReference type="NCBI Taxonomy" id="2478470"/>
    <lineage>
        <taxon>Bacteria</taxon>
        <taxon>Pseudomonadati</taxon>
        <taxon>Pseudomonadota</taxon>
        <taxon>Alphaproteobacteria</taxon>
        <taxon>Acetobacterales</taxon>
        <taxon>Roseomonadaceae</taxon>
        <taxon>Roseomonas</taxon>
    </lineage>
</organism>
<sequence>MTVRTAHRVAVRQAIASLLRLAHADARDARTLADAGGTRNAASLLHSAISRLIEAVVASEQGYAGPPETRRIDNRNPLKPALLQLDAFLETPSALQRDGRLAEPPSAVSVLEPLGLFTETLERFVQHCGVDLDGSGPADTADPLRPAVAAPPPLTPAPAPKPRRTEPVRRQAPGGRPSQSKTRSRTAAAAAAAAAKPAASSPSQPKVAPAEAPKPAAHAPRTGLSSGTFWSLVDHWKLPDLDALQLIGHAGGLTRKGTRPRFKLSDSETEVVAAMRALDATLAQLGLDPAQWLSTPLRPQPFRGAAPHDVIRKARLQGLREVSRYLTQMSLRLSLQQT</sequence>
<dbReference type="OrthoDB" id="7274583at2"/>
<dbReference type="InParanoid" id="A0A3A9JCC8"/>
<proteinExistence type="predicted"/>
<feature type="region of interest" description="Disordered" evidence="1">
    <location>
        <begin position="135"/>
        <end position="223"/>
    </location>
</feature>
<name>A0A3A9JCC8_9PROT</name>
<dbReference type="EMBL" id="RAQU01000160">
    <property type="protein sequence ID" value="RKK02353.1"/>
    <property type="molecule type" value="Genomic_DNA"/>
</dbReference>
<feature type="compositionally biased region" description="Pro residues" evidence="1">
    <location>
        <begin position="149"/>
        <end position="160"/>
    </location>
</feature>
<keyword evidence="4" id="KW-1185">Reference proteome</keyword>
<dbReference type="Proteomes" id="UP000278036">
    <property type="component" value="Unassembled WGS sequence"/>
</dbReference>
<evidence type="ECO:0000313" key="5">
    <source>
        <dbReference type="Proteomes" id="UP000278036"/>
    </source>
</evidence>
<gene>
    <name evidence="2" type="ORF">D6Z83_20205</name>
    <name evidence="3" type="ORF">EBE87_24745</name>
</gene>
<protein>
    <submittedName>
        <fullName evidence="2">Uncharacterized protein</fullName>
    </submittedName>
</protein>
<evidence type="ECO:0000256" key="1">
    <source>
        <dbReference type="SAM" id="MobiDB-lite"/>
    </source>
</evidence>
<evidence type="ECO:0000313" key="2">
    <source>
        <dbReference type="EMBL" id="RKK02353.1"/>
    </source>
</evidence>
<dbReference type="RefSeq" id="WP_120640038.1">
    <property type="nucleotide sequence ID" value="NZ_RAQU01000160.1"/>
</dbReference>
<evidence type="ECO:0000313" key="3">
    <source>
        <dbReference type="EMBL" id="RMI16930.1"/>
    </source>
</evidence>
<feature type="compositionally biased region" description="Low complexity" evidence="1">
    <location>
        <begin position="178"/>
        <end position="220"/>
    </location>
</feature>